<dbReference type="EMBL" id="VVXH01000009">
    <property type="protein sequence ID" value="KAA2377775.1"/>
    <property type="molecule type" value="Genomic_DNA"/>
</dbReference>
<dbReference type="Proteomes" id="UP000322940">
    <property type="component" value="Unassembled WGS sequence"/>
</dbReference>
<gene>
    <name evidence="7" type="ORF">F2S36_08290</name>
    <name evidence="6" type="ORF">F2Y10_10155</name>
    <name evidence="8" type="ORF">NE651_09310</name>
</gene>
<dbReference type="RefSeq" id="WP_082426686.1">
    <property type="nucleotide sequence ID" value="NZ_AP025562.1"/>
</dbReference>
<keyword evidence="1" id="KW-0436">Ligase</keyword>
<dbReference type="Gene3D" id="3.30.470.20">
    <property type="entry name" value="ATP-grasp fold, B domain"/>
    <property type="match status" value="1"/>
</dbReference>
<dbReference type="PANTHER" id="PTHR43585">
    <property type="entry name" value="FUMIPYRROLE BIOSYNTHESIS PROTEIN C"/>
    <property type="match status" value="1"/>
</dbReference>
<evidence type="ECO:0000313" key="6">
    <source>
        <dbReference type="EMBL" id="KAA2377775.1"/>
    </source>
</evidence>
<evidence type="ECO:0000256" key="1">
    <source>
        <dbReference type="ARBA" id="ARBA00022598"/>
    </source>
</evidence>
<dbReference type="Proteomes" id="UP001205035">
    <property type="component" value="Unassembled WGS sequence"/>
</dbReference>
<dbReference type="Proteomes" id="UP000323119">
    <property type="component" value="Unassembled WGS sequence"/>
</dbReference>
<dbReference type="AlphaFoldDB" id="A0A5B3GVK6"/>
<dbReference type="Gene3D" id="3.30.1490.20">
    <property type="entry name" value="ATP-grasp fold, A domain"/>
    <property type="match status" value="1"/>
</dbReference>
<dbReference type="GO" id="GO:0016874">
    <property type="term" value="F:ligase activity"/>
    <property type="evidence" value="ECO:0007669"/>
    <property type="project" value="UniProtKB-KW"/>
</dbReference>
<protein>
    <submittedName>
        <fullName evidence="6">ATP-grasp domain-containing protein</fullName>
    </submittedName>
</protein>
<dbReference type="EMBL" id="VVUY01000006">
    <property type="protein sequence ID" value="KAA2561551.1"/>
    <property type="molecule type" value="Genomic_DNA"/>
</dbReference>
<dbReference type="EMBL" id="JANGBQ010000011">
    <property type="protein sequence ID" value="MCQ5083088.1"/>
    <property type="molecule type" value="Genomic_DNA"/>
</dbReference>
<evidence type="ECO:0000259" key="5">
    <source>
        <dbReference type="PROSITE" id="PS50975"/>
    </source>
</evidence>
<name>A0A5B3GVK6_9BACT</name>
<evidence type="ECO:0000256" key="2">
    <source>
        <dbReference type="ARBA" id="ARBA00022741"/>
    </source>
</evidence>
<dbReference type="PROSITE" id="PS50975">
    <property type="entry name" value="ATP_GRASP"/>
    <property type="match status" value="1"/>
</dbReference>
<evidence type="ECO:0000313" key="9">
    <source>
        <dbReference type="Proteomes" id="UP000322940"/>
    </source>
</evidence>
<evidence type="ECO:0000313" key="10">
    <source>
        <dbReference type="Proteomes" id="UP000323119"/>
    </source>
</evidence>
<keyword evidence="3 4" id="KW-0067">ATP-binding</keyword>
<keyword evidence="2 4" id="KW-0547">Nucleotide-binding</keyword>
<organism evidence="6 9">
    <name type="scientific">Alistipes onderdonkii</name>
    <dbReference type="NCBI Taxonomy" id="328813"/>
    <lineage>
        <taxon>Bacteria</taxon>
        <taxon>Pseudomonadati</taxon>
        <taxon>Bacteroidota</taxon>
        <taxon>Bacteroidia</taxon>
        <taxon>Bacteroidales</taxon>
        <taxon>Rikenellaceae</taxon>
        <taxon>Alistipes</taxon>
    </lineage>
</organism>
<proteinExistence type="predicted"/>
<reference evidence="9 10" key="1">
    <citation type="journal article" date="2019" name="Nat. Med.">
        <title>A library of human gut bacterial isolates paired with longitudinal multiomics data enables mechanistic microbiome research.</title>
        <authorList>
            <person name="Poyet M."/>
            <person name="Groussin M."/>
            <person name="Gibbons S.M."/>
            <person name="Avila-Pacheco J."/>
            <person name="Jiang X."/>
            <person name="Kearney S.M."/>
            <person name="Perrotta A.R."/>
            <person name="Berdy B."/>
            <person name="Zhao S."/>
            <person name="Lieberman T.D."/>
            <person name="Swanson P.K."/>
            <person name="Smith M."/>
            <person name="Roesemann S."/>
            <person name="Alexander J.E."/>
            <person name="Rich S.A."/>
            <person name="Livny J."/>
            <person name="Vlamakis H."/>
            <person name="Clish C."/>
            <person name="Bullock K."/>
            <person name="Deik A."/>
            <person name="Scott J."/>
            <person name="Pierce K.A."/>
            <person name="Xavier R.J."/>
            <person name="Alm E.J."/>
        </authorList>
    </citation>
    <scope>NUCLEOTIDE SEQUENCE [LARGE SCALE GENOMIC DNA]</scope>
    <source>
        <strain evidence="7 10">BIOML-A204</strain>
        <strain evidence="6 9">BIOML-A266</strain>
    </source>
</reference>
<dbReference type="InterPro" id="IPR011761">
    <property type="entry name" value="ATP-grasp"/>
</dbReference>
<evidence type="ECO:0000256" key="4">
    <source>
        <dbReference type="PROSITE-ProRule" id="PRU00409"/>
    </source>
</evidence>
<feature type="domain" description="ATP-grasp" evidence="5">
    <location>
        <begin position="114"/>
        <end position="308"/>
    </location>
</feature>
<evidence type="ECO:0000313" key="7">
    <source>
        <dbReference type="EMBL" id="KAA2561551.1"/>
    </source>
</evidence>
<sequence>MKKNLANKRLLLLGGSLWKKAIQDFAQEQGIILIATGNNHNAGIFEIADECYDVDSTNTEAMKQLIREKRIDGVYMGGSESVISTACGYLQELGLPCYCTREQWEYLQNKEHFKRLCIEYGLPVVPKYDYELENPKRNIPDSAFPVITKPTDGCGSSGFSVCRNSEELRKGYAIARQASPTGSVIVEKFVKNDGVVVFYTFSNGKMYFSGLEDKYPVKYQKQGSYVGGLFVFESKLTQEFRLHFDEKIAEMFQSIGIREGSVWIEVFHDGENYYFNEVGFRYGGSVSIYPVDYFYQINQVAADIHYALTGESCISEHTSLIRSTLPRKKYYCIYPVHINAGTISSISGLDKIAQLENIVYLATTKYLHDRIESSGSFSQVFALVHFVCNTTEECIQTIDRIHQMLVVFDEHGNNMVNRMLDVGKIIF</sequence>
<evidence type="ECO:0000313" key="8">
    <source>
        <dbReference type="EMBL" id="MCQ5083088.1"/>
    </source>
</evidence>
<dbReference type="Pfam" id="PF13535">
    <property type="entry name" value="ATP-grasp_4"/>
    <property type="match status" value="1"/>
</dbReference>
<dbReference type="GO" id="GO:0005524">
    <property type="term" value="F:ATP binding"/>
    <property type="evidence" value="ECO:0007669"/>
    <property type="project" value="UniProtKB-UniRule"/>
</dbReference>
<dbReference type="GO" id="GO:0046872">
    <property type="term" value="F:metal ion binding"/>
    <property type="evidence" value="ECO:0007669"/>
    <property type="project" value="InterPro"/>
</dbReference>
<accession>A0A5B3GVK6</accession>
<dbReference type="InterPro" id="IPR013815">
    <property type="entry name" value="ATP_grasp_subdomain_1"/>
</dbReference>
<dbReference type="InterPro" id="IPR052032">
    <property type="entry name" value="ATP-dep_AA_Ligase"/>
</dbReference>
<reference evidence="8" key="2">
    <citation type="submission" date="2022-06" db="EMBL/GenBank/DDBJ databases">
        <title>Isolation of gut microbiota from human fecal samples.</title>
        <authorList>
            <person name="Pamer E.G."/>
            <person name="Barat B."/>
            <person name="Waligurski E."/>
            <person name="Medina S."/>
            <person name="Paddock L."/>
            <person name="Mostad J."/>
        </authorList>
    </citation>
    <scope>NUCLEOTIDE SEQUENCE</scope>
    <source>
        <strain evidence="8">DFI.6.22</strain>
    </source>
</reference>
<evidence type="ECO:0000256" key="3">
    <source>
        <dbReference type="ARBA" id="ARBA00022840"/>
    </source>
</evidence>
<comment type="caution">
    <text evidence="6">The sequence shown here is derived from an EMBL/GenBank/DDBJ whole genome shotgun (WGS) entry which is preliminary data.</text>
</comment>
<dbReference type="SUPFAM" id="SSF56059">
    <property type="entry name" value="Glutathione synthetase ATP-binding domain-like"/>
    <property type="match status" value="1"/>
</dbReference>
<dbReference type="Gene3D" id="3.40.50.20">
    <property type="match status" value="1"/>
</dbReference>
<dbReference type="PANTHER" id="PTHR43585:SF2">
    <property type="entry name" value="ATP-GRASP ENZYME FSQD"/>
    <property type="match status" value="1"/>
</dbReference>